<gene>
    <name evidence="8" type="primary">106064154</name>
</gene>
<evidence type="ECO:0000256" key="6">
    <source>
        <dbReference type="SAM" id="Phobius"/>
    </source>
</evidence>
<reference evidence="8" key="1">
    <citation type="submission" date="2020-05" db="UniProtKB">
        <authorList>
            <consortium name="EnsemblMetazoa"/>
        </authorList>
    </citation>
    <scope>IDENTIFICATION</scope>
    <source>
        <strain evidence="8">BB02</strain>
    </source>
</reference>
<feature type="transmembrane region" description="Helical" evidence="6">
    <location>
        <begin position="253"/>
        <end position="277"/>
    </location>
</feature>
<dbReference type="PROSITE" id="PS50261">
    <property type="entry name" value="G_PROTEIN_RECEP_F2_4"/>
    <property type="match status" value="1"/>
</dbReference>
<dbReference type="KEGG" id="bgt:106064154"/>
<feature type="transmembrane region" description="Helical" evidence="6">
    <location>
        <begin position="362"/>
        <end position="385"/>
    </location>
</feature>
<evidence type="ECO:0000256" key="4">
    <source>
        <dbReference type="ARBA" id="ARBA00023136"/>
    </source>
</evidence>
<proteinExistence type="predicted"/>
<feature type="region of interest" description="Disordered" evidence="5">
    <location>
        <begin position="1"/>
        <end position="22"/>
    </location>
</feature>
<dbReference type="VEuPathDB" id="VectorBase:BGLB024386"/>
<evidence type="ECO:0000256" key="1">
    <source>
        <dbReference type="ARBA" id="ARBA00004141"/>
    </source>
</evidence>
<sequence>MADVLPSGMRVQANVTHQTSQETETHERLFESLLEKLGAEIGQYSETFNLTLGLVVRTRVHHLDKAQNISQRMFWLESSFQGNTSSSRDELEASLVETFLQQEVHLGDLTFMPHALLADAFPLSEFMKDKEHPISYTSRSIGSFFPESLHFVNVTMTLTCSYVSFAKDSFQILPDVSGATPNVTVIVHINVTEFIFWKSPELNMMAVDGHGTLNVCRELLDSRLAGLKKKKVIYLDRFWAAYFSNDAEALVKYFVTLGCLGLSIVCLVITMVTYIRLPTLRTSAGINNMFLSFSLLLAQIFLIIAIHSPCPSYLCAAVGVLTHFLWLWMFTWTFLCSYHMYNVFTCHSRRAVTLGACQVRKVVTKVALSLVFPALVVTTVMMTSYLSSGTLGYGDNICYLDSPLIVAVAMVIPIAVITLINIAFFITTIVHIRKVRKLQAAFAPREEDHSYLRVYARLSSVTGTLWIISAIAEVVDSDVL</sequence>
<dbReference type="InterPro" id="IPR017981">
    <property type="entry name" value="GPCR_2-like_7TM"/>
</dbReference>
<evidence type="ECO:0000313" key="8">
    <source>
        <dbReference type="EnsemblMetazoa" id="BGLB024386-PA"/>
    </source>
</evidence>
<name>A0A2C9KWJ6_BIOGL</name>
<evidence type="ECO:0000256" key="2">
    <source>
        <dbReference type="ARBA" id="ARBA00022692"/>
    </source>
</evidence>
<keyword evidence="4 6" id="KW-0472">Membrane</keyword>
<keyword evidence="2 6" id="KW-0812">Transmembrane</keyword>
<dbReference type="GO" id="GO:0004930">
    <property type="term" value="F:G protein-coupled receptor activity"/>
    <property type="evidence" value="ECO:0007669"/>
    <property type="project" value="InterPro"/>
</dbReference>
<dbReference type="InterPro" id="IPR000832">
    <property type="entry name" value="GPCR_2_secretin-like"/>
</dbReference>
<dbReference type="PANTHER" id="PTHR45902:SF1">
    <property type="entry name" value="LATROPHILIN RECEPTOR-LIKE PROTEIN A"/>
    <property type="match status" value="1"/>
</dbReference>
<dbReference type="VEuPathDB" id="VectorBase:BGLAX_033474"/>
<dbReference type="InterPro" id="IPR053231">
    <property type="entry name" value="GPCR_LN-TM7"/>
</dbReference>
<comment type="subcellular location">
    <subcellularLocation>
        <location evidence="1">Membrane</location>
        <topology evidence="1">Multi-pass membrane protein</topology>
    </subcellularLocation>
</comment>
<evidence type="ECO:0000256" key="3">
    <source>
        <dbReference type="ARBA" id="ARBA00022989"/>
    </source>
</evidence>
<dbReference type="GO" id="GO:0016020">
    <property type="term" value="C:membrane"/>
    <property type="evidence" value="ECO:0007669"/>
    <property type="project" value="UniProtKB-SubCell"/>
</dbReference>
<accession>A0A2C9KWJ6</accession>
<dbReference type="EnsemblMetazoa" id="BGLB024386-RA">
    <property type="protein sequence ID" value="BGLB024386-PA"/>
    <property type="gene ID" value="BGLB024386"/>
</dbReference>
<evidence type="ECO:0000313" key="9">
    <source>
        <dbReference type="Proteomes" id="UP000076420"/>
    </source>
</evidence>
<dbReference type="AlphaFoldDB" id="A0A2C9KWJ6"/>
<feature type="transmembrane region" description="Helical" evidence="6">
    <location>
        <begin position="320"/>
        <end position="341"/>
    </location>
</feature>
<feature type="domain" description="G-protein coupled receptors family 2 profile 2" evidence="7">
    <location>
        <begin position="252"/>
        <end position="437"/>
    </location>
</feature>
<evidence type="ECO:0000259" key="7">
    <source>
        <dbReference type="PROSITE" id="PS50261"/>
    </source>
</evidence>
<dbReference type="GO" id="GO:0007166">
    <property type="term" value="P:cell surface receptor signaling pathway"/>
    <property type="evidence" value="ECO:0007669"/>
    <property type="project" value="InterPro"/>
</dbReference>
<dbReference type="Gene3D" id="1.20.1070.10">
    <property type="entry name" value="Rhodopsin 7-helix transmembrane proteins"/>
    <property type="match status" value="1"/>
</dbReference>
<dbReference type="Pfam" id="PF00002">
    <property type="entry name" value="7tm_2"/>
    <property type="match status" value="1"/>
</dbReference>
<evidence type="ECO:0000256" key="5">
    <source>
        <dbReference type="SAM" id="MobiDB-lite"/>
    </source>
</evidence>
<feature type="transmembrane region" description="Helical" evidence="6">
    <location>
        <begin position="289"/>
        <end position="308"/>
    </location>
</feature>
<dbReference type="Proteomes" id="UP000076420">
    <property type="component" value="Unassembled WGS sequence"/>
</dbReference>
<dbReference type="PANTHER" id="PTHR45902">
    <property type="entry name" value="LATROPHILIN RECEPTOR-LIKE PROTEIN A"/>
    <property type="match status" value="1"/>
</dbReference>
<keyword evidence="3 6" id="KW-1133">Transmembrane helix</keyword>
<organism evidence="8 9">
    <name type="scientific">Biomphalaria glabrata</name>
    <name type="common">Bloodfluke planorb</name>
    <name type="synonym">Freshwater snail</name>
    <dbReference type="NCBI Taxonomy" id="6526"/>
    <lineage>
        <taxon>Eukaryota</taxon>
        <taxon>Metazoa</taxon>
        <taxon>Spiralia</taxon>
        <taxon>Lophotrochozoa</taxon>
        <taxon>Mollusca</taxon>
        <taxon>Gastropoda</taxon>
        <taxon>Heterobranchia</taxon>
        <taxon>Euthyneura</taxon>
        <taxon>Panpulmonata</taxon>
        <taxon>Hygrophila</taxon>
        <taxon>Lymnaeoidea</taxon>
        <taxon>Planorbidae</taxon>
        <taxon>Biomphalaria</taxon>
    </lineage>
</organism>
<protein>
    <recommendedName>
        <fullName evidence="7">G-protein coupled receptors family 2 profile 2 domain-containing protein</fullName>
    </recommendedName>
</protein>
<feature type="transmembrane region" description="Helical" evidence="6">
    <location>
        <begin position="405"/>
        <end position="433"/>
    </location>
</feature>